<reference evidence="5 6" key="1">
    <citation type="submission" date="2015-09" db="EMBL/GenBank/DDBJ databases">
        <authorList>
            <consortium name="Pathogen Informatics"/>
        </authorList>
    </citation>
    <scope>NUCLEOTIDE SEQUENCE [LARGE SCALE GENOMIC DNA]</scope>
    <source>
        <strain evidence="5 6">2789STDY5834914</strain>
    </source>
</reference>
<evidence type="ECO:0000313" key="5">
    <source>
        <dbReference type="EMBL" id="CUP52596.1"/>
    </source>
</evidence>
<dbReference type="GO" id="GO:0016491">
    <property type="term" value="F:oxidoreductase activity"/>
    <property type="evidence" value="ECO:0007669"/>
    <property type="project" value="UniProtKB-KW"/>
</dbReference>
<dbReference type="InterPro" id="IPR017896">
    <property type="entry name" value="4Fe4S_Fe-S-bd"/>
</dbReference>
<dbReference type="EC" id="1.1.-.-" evidence="5"/>
<proteinExistence type="predicted"/>
<dbReference type="RefSeq" id="WP_055282824.1">
    <property type="nucleotide sequence ID" value="NZ_CZAY01000008.1"/>
</dbReference>
<dbReference type="PANTHER" id="PTHR42827">
    <property type="entry name" value="IRON-SULFUR CLUSTER-BINDING PROTEIN-RELATED"/>
    <property type="match status" value="1"/>
</dbReference>
<evidence type="ECO:0000313" key="6">
    <source>
        <dbReference type="Proteomes" id="UP000095485"/>
    </source>
</evidence>
<dbReference type="PROSITE" id="PS00198">
    <property type="entry name" value="4FE4S_FER_1"/>
    <property type="match status" value="1"/>
</dbReference>
<dbReference type="PANTHER" id="PTHR42827:SF1">
    <property type="entry name" value="IRON-SULFUR CLUSTER-BINDING PROTEIN"/>
    <property type="match status" value="1"/>
</dbReference>
<dbReference type="Proteomes" id="UP000095485">
    <property type="component" value="Unassembled WGS sequence"/>
</dbReference>
<keyword evidence="5" id="KW-0560">Oxidoreductase</keyword>
<dbReference type="OrthoDB" id="9784571at2"/>
<evidence type="ECO:0000256" key="3">
    <source>
        <dbReference type="ARBA" id="ARBA00023014"/>
    </source>
</evidence>
<dbReference type="GO" id="GO:0051536">
    <property type="term" value="F:iron-sulfur cluster binding"/>
    <property type="evidence" value="ECO:0007669"/>
    <property type="project" value="UniProtKB-KW"/>
</dbReference>
<accession>A0A174NYF6</accession>
<sequence>MNPTKEFRDYLISQGAALVGIGDLTAVPSSDYPVGIAVAIPLPKHVIKGLQLAPTREYYELYNSLSDKLNTIVTAGAKYLTDKGYHAYARTTDQKMTDSDNCIPLSHQTIATRAGLGWIGKNNRLVTPQYGSAVRLSSLLTDAPLTCDTPVTHSQCGACHACVRSCPAHALKNTLWRPGISCENIIAISTCHKKCREIMQKSTGIDADLCGKCFAVCTYTRQYLKQCRDV</sequence>
<dbReference type="GeneID" id="96228647"/>
<dbReference type="PROSITE" id="PS51379">
    <property type="entry name" value="4FE4S_FER_2"/>
    <property type="match status" value="1"/>
</dbReference>
<dbReference type="EMBL" id="CZAY01000008">
    <property type="protein sequence ID" value="CUP52596.1"/>
    <property type="molecule type" value="Genomic_DNA"/>
</dbReference>
<dbReference type="GO" id="GO:0046872">
    <property type="term" value="F:metal ion binding"/>
    <property type="evidence" value="ECO:0007669"/>
    <property type="project" value="UniProtKB-KW"/>
</dbReference>
<dbReference type="AlphaFoldDB" id="A0A174NYF6"/>
<protein>
    <submittedName>
        <fullName evidence="5">Epoxyqueuosine reductase</fullName>
        <ecNumber evidence="5">1.1.-.-</ecNumber>
    </submittedName>
</protein>
<gene>
    <name evidence="5" type="primary">queG</name>
    <name evidence="5" type="ORF">ERS852526_01350</name>
</gene>
<evidence type="ECO:0000256" key="1">
    <source>
        <dbReference type="ARBA" id="ARBA00022723"/>
    </source>
</evidence>
<evidence type="ECO:0000256" key="2">
    <source>
        <dbReference type="ARBA" id="ARBA00023004"/>
    </source>
</evidence>
<feature type="domain" description="4Fe-4S ferredoxin-type" evidence="4">
    <location>
        <begin position="147"/>
        <end position="176"/>
    </location>
</feature>
<keyword evidence="2" id="KW-0408">Iron</keyword>
<name>A0A174NYF6_9FIRM</name>
<keyword evidence="1" id="KW-0479">Metal-binding</keyword>
<dbReference type="STRING" id="88431.ERS852423_02949"/>
<evidence type="ECO:0000259" key="4">
    <source>
        <dbReference type="PROSITE" id="PS51379"/>
    </source>
</evidence>
<dbReference type="InterPro" id="IPR017900">
    <property type="entry name" value="4Fe4S_Fe_S_CS"/>
</dbReference>
<keyword evidence="3" id="KW-0411">Iron-sulfur</keyword>
<organism evidence="5 6">
    <name type="scientific">Dorea longicatena</name>
    <dbReference type="NCBI Taxonomy" id="88431"/>
    <lineage>
        <taxon>Bacteria</taxon>
        <taxon>Bacillati</taxon>
        <taxon>Bacillota</taxon>
        <taxon>Clostridia</taxon>
        <taxon>Lachnospirales</taxon>
        <taxon>Lachnospiraceae</taxon>
        <taxon>Dorea</taxon>
    </lineage>
</organism>